<dbReference type="InterPro" id="IPR002110">
    <property type="entry name" value="Ankyrin_rpt"/>
</dbReference>
<dbReference type="EMBL" id="MN448284">
    <property type="protein sequence ID" value="QFG74222.1"/>
    <property type="molecule type" value="Genomic_DNA"/>
</dbReference>
<reference evidence="3" key="1">
    <citation type="journal article" date="2019" name="Philos. Trans. R. Soc. Lond., B, Biol. Sci.">
        <title>Targeted metagenomic recovery of four divergent viruses reveals shared and distinctive characteristics of giant viruses of marine eukaryotes.</title>
        <authorList>
            <person name="Needham D.M."/>
            <person name="Poirier C."/>
            <person name="Hehenberger E."/>
            <person name="Jimenez V."/>
            <person name="Swalwell J.E."/>
            <person name="Santoro A.E."/>
            <person name="Worden A.Z."/>
        </authorList>
    </citation>
    <scope>NUCLEOTIDE SEQUENCE</scope>
    <source>
        <strain evidence="3">MPacV-611</strain>
    </source>
</reference>
<sequence length="723" mass="86069">MLKSELFNLIKNNKYNQFFDFVKENPKFDYDIYDTNNNYLIHFLIIYNKIEIIDFLLKNSKIRIDITDNDGHSLIYFPIKYNYIKLLEILLEHDKYIIGISIIDIQDNFGYTSIHYACLYNNINAFKILYNYNANIYITDNINNYNIFETVIHYKRYDMLLYLLEKNNKIIFKNINGETLLQILLANEMFVIIEKIFDKKFNVNNQEYKYGLTALHQAIILNQFNIAKMIINNGGDINLQDYLGNNSIHYAIIEKNFKYLEYINKFKVNYELTNLNGNTYLHLLLSTDYNITENDKFNSFKILLNFIKNTDLNIQNNDGITCLHIMAEKNYLSNDNVKNILKNNNKVLNLFIKDNINDSVLDKLNDTDDLLNLTTDIYYNILIEEKNKDIFVKKWEYYCSTNNLKLIMKELNKRTGSSSDICKNKIRDILKKKKRSIPKYKNIKITIDSGIYMNDLFYTGSIIDILFGLIWLRQNYSNLNLILNYPITINKNLNKHYDSIGQNVINDFNNIEIMWSYHKLILPDNFRNVFKTKNTNDFCVIPIGIEINSKSHANIILVDNINKTIERFEPNGKNYPRNLYYNSKLLDNLLNTLFDSLLDDYKYYTPKDYEPIIGLQILETLEDSKFKKIGDPNGFCAIWCIWWIHQKLYNKDIESKKLIELLIKEIKFKNQSFKNLIRNFSQNIVTLRDTYLKKYNLDINEWILENYTNKQFLELEQDILNII</sequence>
<dbReference type="PROSITE" id="PS50297">
    <property type="entry name" value="ANK_REP_REGION"/>
    <property type="match status" value="2"/>
</dbReference>
<name>A0A5J6VJH7_9VIRU</name>
<dbReference type="PROSITE" id="PS50088">
    <property type="entry name" value="ANK_REPEAT"/>
    <property type="match status" value="2"/>
</dbReference>
<dbReference type="SUPFAM" id="SSF48403">
    <property type="entry name" value="Ankyrin repeat"/>
    <property type="match status" value="1"/>
</dbReference>
<dbReference type="InterPro" id="IPR036770">
    <property type="entry name" value="Ankyrin_rpt-contain_sf"/>
</dbReference>
<proteinExistence type="predicted"/>
<dbReference type="Pfam" id="PF12796">
    <property type="entry name" value="Ank_2"/>
    <property type="match status" value="2"/>
</dbReference>
<dbReference type="PANTHER" id="PTHR24198">
    <property type="entry name" value="ANKYRIN REPEAT AND PROTEIN KINASE DOMAIN-CONTAINING PROTEIN"/>
    <property type="match status" value="1"/>
</dbReference>
<evidence type="ECO:0000313" key="3">
    <source>
        <dbReference type="EMBL" id="QFG74222.1"/>
    </source>
</evidence>
<organism evidence="3">
    <name type="scientific">Megaviridae environmental sample</name>
    <dbReference type="NCBI Taxonomy" id="1737588"/>
    <lineage>
        <taxon>Viruses</taxon>
        <taxon>Varidnaviria</taxon>
        <taxon>Bamfordvirae</taxon>
        <taxon>Nucleocytoviricota</taxon>
        <taxon>Megaviricetes</taxon>
        <taxon>Imitervirales</taxon>
        <taxon>Mimiviridae</taxon>
        <taxon>environmental samples</taxon>
    </lineage>
</organism>
<evidence type="ECO:0000256" key="1">
    <source>
        <dbReference type="ARBA" id="ARBA00022737"/>
    </source>
</evidence>
<keyword evidence="1" id="KW-0677">Repeat</keyword>
<dbReference type="SMART" id="SM00248">
    <property type="entry name" value="ANK"/>
    <property type="match status" value="9"/>
</dbReference>
<dbReference type="Gene3D" id="1.25.40.20">
    <property type="entry name" value="Ankyrin repeat-containing domain"/>
    <property type="match status" value="2"/>
</dbReference>
<keyword evidence="2" id="KW-0040">ANK repeat</keyword>
<evidence type="ECO:0000256" key="2">
    <source>
        <dbReference type="ARBA" id="ARBA00023043"/>
    </source>
</evidence>
<accession>A0A5J6VJH7</accession>
<dbReference type="PANTHER" id="PTHR24198:SF165">
    <property type="entry name" value="ANKYRIN REPEAT-CONTAINING PROTEIN-RELATED"/>
    <property type="match status" value="1"/>
</dbReference>
<protein>
    <submittedName>
        <fullName evidence="3">Ankyrin repeat containing protein</fullName>
    </submittedName>
</protein>